<dbReference type="InterPro" id="IPR050107">
    <property type="entry name" value="ABC_carbohydrate_import_ATPase"/>
</dbReference>
<evidence type="ECO:0000256" key="9">
    <source>
        <dbReference type="ARBA" id="ARBA00023136"/>
    </source>
</evidence>
<keyword evidence="5" id="KW-0677">Repeat</keyword>
<dbReference type="PANTHER" id="PTHR43790">
    <property type="entry name" value="CARBOHYDRATE TRANSPORT ATP-BINDING PROTEIN MG119-RELATED"/>
    <property type="match status" value="1"/>
</dbReference>
<dbReference type="GO" id="GO:0005886">
    <property type="term" value="C:plasma membrane"/>
    <property type="evidence" value="ECO:0007669"/>
    <property type="project" value="UniProtKB-SubCell"/>
</dbReference>
<comment type="caution">
    <text evidence="11">The sequence shown here is derived from an EMBL/GenBank/DDBJ whole genome shotgun (WGS) entry which is preliminary data.</text>
</comment>
<name>A0A419ABG3_9RHOB</name>
<accession>A0A419ABG3</accession>
<dbReference type="Gene3D" id="3.40.50.300">
    <property type="entry name" value="P-loop containing nucleotide triphosphate hydrolases"/>
    <property type="match status" value="2"/>
</dbReference>
<gene>
    <name evidence="11" type="ORF">D3P05_02205</name>
</gene>
<dbReference type="AlphaFoldDB" id="A0A419ABG3"/>
<organism evidence="11 12">
    <name type="scientific">Paracoccus siganidrum</name>
    <dbReference type="NCBI Taxonomy" id="1276757"/>
    <lineage>
        <taxon>Bacteria</taxon>
        <taxon>Pseudomonadati</taxon>
        <taxon>Pseudomonadota</taxon>
        <taxon>Alphaproteobacteria</taxon>
        <taxon>Rhodobacterales</taxon>
        <taxon>Paracoccaceae</taxon>
        <taxon>Paracoccus</taxon>
    </lineage>
</organism>
<evidence type="ECO:0000256" key="7">
    <source>
        <dbReference type="ARBA" id="ARBA00022840"/>
    </source>
</evidence>
<dbReference type="GO" id="GO:0016887">
    <property type="term" value="F:ATP hydrolysis activity"/>
    <property type="evidence" value="ECO:0007669"/>
    <property type="project" value="InterPro"/>
</dbReference>
<keyword evidence="2" id="KW-0813">Transport</keyword>
<dbReference type="CDD" id="cd03215">
    <property type="entry name" value="ABC_Carb_Monos_II"/>
    <property type="match status" value="1"/>
</dbReference>
<evidence type="ECO:0000313" key="11">
    <source>
        <dbReference type="EMBL" id="RJL20871.1"/>
    </source>
</evidence>
<dbReference type="PANTHER" id="PTHR43790:SF4">
    <property type="entry name" value="GUANOSINE IMPORT ATP-BINDING PROTEIN NUPO"/>
    <property type="match status" value="1"/>
</dbReference>
<dbReference type="CDD" id="cd03216">
    <property type="entry name" value="ABC_Carb_Monos_I"/>
    <property type="match status" value="1"/>
</dbReference>
<evidence type="ECO:0000313" key="12">
    <source>
        <dbReference type="Proteomes" id="UP000283587"/>
    </source>
</evidence>
<evidence type="ECO:0000256" key="2">
    <source>
        <dbReference type="ARBA" id="ARBA00022448"/>
    </source>
</evidence>
<proteinExistence type="predicted"/>
<dbReference type="SMART" id="SM00382">
    <property type="entry name" value="AAA"/>
    <property type="match status" value="1"/>
</dbReference>
<dbReference type="PROSITE" id="PS00211">
    <property type="entry name" value="ABC_TRANSPORTER_1"/>
    <property type="match status" value="2"/>
</dbReference>
<dbReference type="Proteomes" id="UP000283587">
    <property type="component" value="Unassembled WGS sequence"/>
</dbReference>
<dbReference type="InterPro" id="IPR003439">
    <property type="entry name" value="ABC_transporter-like_ATP-bd"/>
</dbReference>
<dbReference type="EMBL" id="QZEW01000007">
    <property type="protein sequence ID" value="RJL20871.1"/>
    <property type="molecule type" value="Genomic_DNA"/>
</dbReference>
<dbReference type="Pfam" id="PF00005">
    <property type="entry name" value="ABC_tran"/>
    <property type="match status" value="2"/>
</dbReference>
<keyword evidence="6" id="KW-0547">Nucleotide-binding</keyword>
<evidence type="ECO:0000256" key="3">
    <source>
        <dbReference type="ARBA" id="ARBA00022475"/>
    </source>
</evidence>
<dbReference type="PROSITE" id="PS50893">
    <property type="entry name" value="ABC_TRANSPORTER_2"/>
    <property type="match status" value="2"/>
</dbReference>
<evidence type="ECO:0000259" key="10">
    <source>
        <dbReference type="PROSITE" id="PS50893"/>
    </source>
</evidence>
<reference evidence="12" key="1">
    <citation type="submission" date="2018-09" db="EMBL/GenBank/DDBJ databases">
        <title>Paracoccus onubensis nov. sp. a moderate halophilic bacterium isolated from Gruta de las Maravillas (Aracena, Spain).</title>
        <authorList>
            <person name="Jurado V."/>
            <person name="Gutierrez-Patricio S."/>
            <person name="Gonzalez-Pimentel J.L."/>
            <person name="Miller A.Z."/>
            <person name="Laiz L."/>
            <person name="Saiz-Jimenez C."/>
        </authorList>
    </citation>
    <scope>NUCLEOTIDE SEQUENCE [LARGE SCALE GENOMIC DNA]</scope>
    <source>
        <strain evidence="12">DSM 26381</strain>
    </source>
</reference>
<dbReference type="FunFam" id="3.40.50.300:FF:000127">
    <property type="entry name" value="Ribose import ATP-binding protein RbsA"/>
    <property type="match status" value="1"/>
</dbReference>
<comment type="subcellular location">
    <subcellularLocation>
        <location evidence="1">Cell membrane</location>
        <topology evidence="1">Peripheral membrane protein</topology>
    </subcellularLocation>
</comment>
<dbReference type="SUPFAM" id="SSF52540">
    <property type="entry name" value="P-loop containing nucleoside triphosphate hydrolases"/>
    <property type="match status" value="2"/>
</dbReference>
<dbReference type="InterPro" id="IPR017871">
    <property type="entry name" value="ABC_transporter-like_CS"/>
</dbReference>
<evidence type="ECO:0000256" key="5">
    <source>
        <dbReference type="ARBA" id="ARBA00022737"/>
    </source>
</evidence>
<keyword evidence="9" id="KW-0472">Membrane</keyword>
<dbReference type="InterPro" id="IPR003593">
    <property type="entry name" value="AAA+_ATPase"/>
</dbReference>
<feature type="domain" description="ABC transporter" evidence="10">
    <location>
        <begin position="47"/>
        <end position="278"/>
    </location>
</feature>
<keyword evidence="3" id="KW-1003">Cell membrane</keyword>
<evidence type="ECO:0000256" key="6">
    <source>
        <dbReference type="ARBA" id="ARBA00022741"/>
    </source>
</evidence>
<sequence>MDESGGSCGHDRDSIAARPNCAIAQLRESALSRNGLTKGTNLTASLFRAEGIGKTYPGVRANDDVSFQVAEGEIHALLGENGAGKSTLVKMIYGLVRPDEGQMSLNGRPHAPADPRAARAAGVAMVFQHFSLFDALSVAENIALGMENPPPRRALAARIARVSQEYGLPLNPARRVAMLSAGERQRVEIIRCLLQDPRLLIMDEPTSVLTPQEAELLFATLRKLADQGTAILYISHKLEEIRAHCDRATILRHGRVVDSCDPRAHSARELAAMMVGGQMRLVDRTGRQAGEVLLELRDLSLPAPDAEGTALKSVSLTLRAGEILGIGGVAGNGQEELLAALSGELRSPPGTIALEGRDLGGTGPQGRRAAGLLAAPEDRLGHAAVPDFSLAENTLLTAGSRKGLVRGGLIDHRAARAYAEQVIHAFDVRTPGPGTAARALSGGNLQKFVIGREVLQAPRVLVVNQPTWGVDAGAASAVRQSLLDLARSGAGVVVISQDLDELLELSDRFCALNEGRLSEPRPTEGLSLDEIGLMLGGAHGMEVAHI</sequence>
<protein>
    <submittedName>
        <fullName evidence="11">ABC transporter ATP-binding protein</fullName>
    </submittedName>
</protein>
<dbReference type="OrthoDB" id="9805029at2"/>
<keyword evidence="7 11" id="KW-0067">ATP-binding</keyword>
<dbReference type="InterPro" id="IPR027417">
    <property type="entry name" value="P-loop_NTPase"/>
</dbReference>
<keyword evidence="8" id="KW-1278">Translocase</keyword>
<dbReference type="GO" id="GO:0005524">
    <property type="term" value="F:ATP binding"/>
    <property type="evidence" value="ECO:0007669"/>
    <property type="project" value="UniProtKB-KW"/>
</dbReference>
<evidence type="ECO:0000256" key="4">
    <source>
        <dbReference type="ARBA" id="ARBA00022597"/>
    </source>
</evidence>
<evidence type="ECO:0000256" key="1">
    <source>
        <dbReference type="ARBA" id="ARBA00004202"/>
    </source>
</evidence>
<evidence type="ECO:0000256" key="8">
    <source>
        <dbReference type="ARBA" id="ARBA00022967"/>
    </source>
</evidence>
<keyword evidence="12" id="KW-1185">Reference proteome</keyword>
<keyword evidence="4" id="KW-0762">Sugar transport</keyword>
<feature type="domain" description="ABC transporter" evidence="10">
    <location>
        <begin position="294"/>
        <end position="539"/>
    </location>
</feature>